<evidence type="ECO:0000256" key="5">
    <source>
        <dbReference type="ARBA" id="ARBA00022915"/>
    </source>
</evidence>
<dbReference type="GO" id="GO:0009089">
    <property type="term" value="P:lysine biosynthetic process via diaminopimelate"/>
    <property type="evidence" value="ECO:0007669"/>
    <property type="project" value="UniProtKB-UniRule"/>
</dbReference>
<dbReference type="NCBIfam" id="TIGR00674">
    <property type="entry name" value="dapA"/>
    <property type="match status" value="1"/>
</dbReference>
<comment type="similarity">
    <text evidence="11">Belongs to the DapA family.</text>
</comment>
<keyword evidence="7 11" id="KW-0456">Lyase</keyword>
<dbReference type="EC" id="4.3.3.7" evidence="3 10"/>
<proteinExistence type="inferred from homology"/>
<evidence type="ECO:0000256" key="1">
    <source>
        <dbReference type="ARBA" id="ARBA00003294"/>
    </source>
</evidence>
<evidence type="ECO:0000313" key="13">
    <source>
        <dbReference type="EMBL" id="MBI3015101.1"/>
    </source>
</evidence>
<dbReference type="GO" id="GO:0019877">
    <property type="term" value="P:diaminopimelate biosynthetic process"/>
    <property type="evidence" value="ECO:0007669"/>
    <property type="project" value="UniProtKB-KW"/>
</dbReference>
<comment type="catalytic activity">
    <reaction evidence="9">
        <text>L-aspartate 4-semialdehyde + pyruvate = (2S,4S)-4-hydroxy-2,3,4,5-tetrahydrodipicolinate + H2O + H(+)</text>
        <dbReference type="Rhea" id="RHEA:34171"/>
        <dbReference type="ChEBI" id="CHEBI:15361"/>
        <dbReference type="ChEBI" id="CHEBI:15377"/>
        <dbReference type="ChEBI" id="CHEBI:15378"/>
        <dbReference type="ChEBI" id="CHEBI:67139"/>
        <dbReference type="ChEBI" id="CHEBI:537519"/>
        <dbReference type="EC" id="4.3.3.7"/>
    </reaction>
</comment>
<accession>A0A932M1Q9</accession>
<evidence type="ECO:0000256" key="6">
    <source>
        <dbReference type="ARBA" id="ARBA00023154"/>
    </source>
</evidence>
<dbReference type="PANTHER" id="PTHR42849">
    <property type="entry name" value="N-ACETYLNEURAMINATE LYASE"/>
    <property type="match status" value="1"/>
</dbReference>
<dbReference type="PIRSF" id="PIRSF001365">
    <property type="entry name" value="DHDPS"/>
    <property type="match status" value="1"/>
</dbReference>
<evidence type="ECO:0000256" key="7">
    <source>
        <dbReference type="ARBA" id="ARBA00023239"/>
    </source>
</evidence>
<protein>
    <recommendedName>
        <fullName evidence="3 10">4-hydroxy-tetrahydrodipicolinate synthase</fullName>
        <ecNumber evidence="3 10">4.3.3.7</ecNumber>
    </recommendedName>
</protein>
<dbReference type="PROSITE" id="PS00666">
    <property type="entry name" value="DHDPS_2"/>
    <property type="match status" value="1"/>
</dbReference>
<dbReference type="GO" id="GO:0019262">
    <property type="term" value="P:N-acetylneuraminate catabolic process"/>
    <property type="evidence" value="ECO:0007669"/>
    <property type="project" value="TreeGrafter"/>
</dbReference>
<keyword evidence="5" id="KW-0220">Diaminopimelate biosynthesis</keyword>
<evidence type="ECO:0000256" key="12">
    <source>
        <dbReference type="PIRSR" id="PIRSR001365-1"/>
    </source>
</evidence>
<dbReference type="InterPro" id="IPR002220">
    <property type="entry name" value="DapA-like"/>
</dbReference>
<evidence type="ECO:0000256" key="9">
    <source>
        <dbReference type="ARBA" id="ARBA00047836"/>
    </source>
</evidence>
<dbReference type="SUPFAM" id="SSF51569">
    <property type="entry name" value="Aldolase"/>
    <property type="match status" value="1"/>
</dbReference>
<dbReference type="InterPro" id="IPR005263">
    <property type="entry name" value="DapA"/>
</dbReference>
<dbReference type="InterPro" id="IPR020625">
    <property type="entry name" value="Schiff_base-form_aldolases_AS"/>
</dbReference>
<keyword evidence="8" id="KW-0704">Schiff base</keyword>
<dbReference type="PRINTS" id="PR00146">
    <property type="entry name" value="DHPICSNTHASE"/>
</dbReference>
<dbReference type="Pfam" id="PF00701">
    <property type="entry name" value="DHDPS"/>
    <property type="match status" value="1"/>
</dbReference>
<dbReference type="Gene3D" id="3.20.20.70">
    <property type="entry name" value="Aldolase class I"/>
    <property type="match status" value="1"/>
</dbReference>
<sequence length="299" mass="33176">MAIKGIIPAMVTPFDENEAIDEKGLRNLVDFFVENGVHGISAGGSCGEFIAMTLEERKRVVEIVLDEAKGRVPIYPGTGHYSTKYTIELSQHAEKVGAAGVMVILPYYMQPTKTQVMDHYRELARNVSIPIILYNNPWFAGFELSSWDIAKLVDEGVVTSVKAAHGDADRIHDLKYLCGDRISVLYGHDYNPMEAFLAGADGWLSGAPNVYPRLCRDLYEAAAVEKNVDKARAISRKMLPFVHFIAHNKVDRHPHWLPVIKGALNLMGQRAGVPRKPIVPLNAEDEQKLKGILSNMGLL</sequence>
<name>A0A932M1Q9_UNCTE</name>
<dbReference type="GO" id="GO:0008840">
    <property type="term" value="F:4-hydroxy-tetrahydrodipicolinate synthase activity"/>
    <property type="evidence" value="ECO:0007669"/>
    <property type="project" value="UniProtKB-UniRule"/>
</dbReference>
<dbReference type="GO" id="GO:0008747">
    <property type="term" value="F:N-acetylneuraminate lyase activity"/>
    <property type="evidence" value="ECO:0007669"/>
    <property type="project" value="TreeGrafter"/>
</dbReference>
<dbReference type="PANTHER" id="PTHR42849:SF1">
    <property type="entry name" value="N-ACETYLNEURAMINATE LYASE"/>
    <property type="match status" value="1"/>
</dbReference>
<feature type="active site" description="Proton donor/acceptor" evidence="12">
    <location>
        <position position="134"/>
    </location>
</feature>
<evidence type="ECO:0000256" key="4">
    <source>
        <dbReference type="ARBA" id="ARBA00022605"/>
    </source>
</evidence>
<comment type="function">
    <text evidence="1">Catalyzes the condensation of (S)-aspartate-beta-semialdehyde [(S)-ASA] and pyruvate to 4-hydroxy-tetrahydrodipicolinate (HTPA).</text>
</comment>
<gene>
    <name evidence="13" type="primary">dapA</name>
    <name evidence="13" type="ORF">HYY65_08610</name>
</gene>
<comment type="pathway">
    <text evidence="2">Amino-acid biosynthesis; L-lysine biosynthesis via DAP pathway; (S)-tetrahydrodipicolinate from L-aspartate: step 3/4.</text>
</comment>
<evidence type="ECO:0000256" key="2">
    <source>
        <dbReference type="ARBA" id="ARBA00005120"/>
    </source>
</evidence>
<dbReference type="EMBL" id="JACPSX010000165">
    <property type="protein sequence ID" value="MBI3015101.1"/>
    <property type="molecule type" value="Genomic_DNA"/>
</dbReference>
<evidence type="ECO:0000313" key="14">
    <source>
        <dbReference type="Proteomes" id="UP000741360"/>
    </source>
</evidence>
<organism evidence="13 14">
    <name type="scientific">Tectimicrobiota bacterium</name>
    <dbReference type="NCBI Taxonomy" id="2528274"/>
    <lineage>
        <taxon>Bacteria</taxon>
        <taxon>Pseudomonadati</taxon>
        <taxon>Nitrospinota/Tectimicrobiota group</taxon>
        <taxon>Candidatus Tectimicrobiota</taxon>
    </lineage>
</organism>
<dbReference type="InterPro" id="IPR013785">
    <property type="entry name" value="Aldolase_TIM"/>
</dbReference>
<evidence type="ECO:0000256" key="11">
    <source>
        <dbReference type="PIRNR" id="PIRNR001365"/>
    </source>
</evidence>
<reference evidence="13" key="1">
    <citation type="submission" date="2020-07" db="EMBL/GenBank/DDBJ databases">
        <title>Huge and variable diversity of episymbiotic CPR bacteria and DPANN archaea in groundwater ecosystems.</title>
        <authorList>
            <person name="He C.Y."/>
            <person name="Keren R."/>
            <person name="Whittaker M."/>
            <person name="Farag I.F."/>
            <person name="Doudna J."/>
            <person name="Cate J.H.D."/>
            <person name="Banfield J.F."/>
        </authorList>
    </citation>
    <scope>NUCLEOTIDE SEQUENCE</scope>
    <source>
        <strain evidence="13">NC_groundwater_717_Ag_S-0.2um_59_8</strain>
    </source>
</reference>
<evidence type="ECO:0000256" key="3">
    <source>
        <dbReference type="ARBA" id="ARBA00012086"/>
    </source>
</evidence>
<dbReference type="CDD" id="cd00408">
    <property type="entry name" value="DHDPS-like"/>
    <property type="match status" value="1"/>
</dbReference>
<comment type="caution">
    <text evidence="13">The sequence shown here is derived from an EMBL/GenBank/DDBJ whole genome shotgun (WGS) entry which is preliminary data.</text>
</comment>
<dbReference type="Proteomes" id="UP000741360">
    <property type="component" value="Unassembled WGS sequence"/>
</dbReference>
<feature type="active site" description="Schiff-base intermediate with substrate" evidence="12">
    <location>
        <position position="162"/>
    </location>
</feature>
<keyword evidence="6" id="KW-0457">Lysine biosynthesis</keyword>
<evidence type="ECO:0000256" key="8">
    <source>
        <dbReference type="ARBA" id="ARBA00023270"/>
    </source>
</evidence>
<keyword evidence="4" id="KW-0028">Amino-acid biosynthesis</keyword>
<dbReference type="SMART" id="SM01130">
    <property type="entry name" value="DHDPS"/>
    <property type="match status" value="1"/>
</dbReference>
<evidence type="ECO:0000256" key="10">
    <source>
        <dbReference type="NCBIfam" id="TIGR00674"/>
    </source>
</evidence>
<dbReference type="AlphaFoldDB" id="A0A932M1Q9"/>
<dbReference type="GO" id="GO:0005829">
    <property type="term" value="C:cytosol"/>
    <property type="evidence" value="ECO:0007669"/>
    <property type="project" value="TreeGrafter"/>
</dbReference>